<dbReference type="CDD" id="cd07993">
    <property type="entry name" value="LPLAT_DHAPAT-like"/>
    <property type="match status" value="1"/>
</dbReference>
<keyword evidence="5 6" id="KW-0012">Acyltransferase</keyword>
<evidence type="ECO:0000256" key="2">
    <source>
        <dbReference type="ARBA" id="ARBA00007937"/>
    </source>
</evidence>
<evidence type="ECO:0000313" key="8">
    <source>
        <dbReference type="Proteomes" id="UP000492821"/>
    </source>
</evidence>
<evidence type="ECO:0000259" key="7">
    <source>
        <dbReference type="SMART" id="SM00563"/>
    </source>
</evidence>
<evidence type="ECO:0000256" key="1">
    <source>
        <dbReference type="ARBA" id="ARBA00004184"/>
    </source>
</evidence>
<dbReference type="GO" id="GO:0006631">
    <property type="term" value="P:fatty acid metabolic process"/>
    <property type="evidence" value="ECO:0007669"/>
    <property type="project" value="TreeGrafter"/>
</dbReference>
<reference evidence="8" key="1">
    <citation type="journal article" date="2013" name="Genetics">
        <title>The draft genome and transcriptome of Panagrellus redivivus are shaped by the harsh demands of a free-living lifestyle.</title>
        <authorList>
            <person name="Srinivasan J."/>
            <person name="Dillman A.R."/>
            <person name="Macchietto M.G."/>
            <person name="Heikkinen L."/>
            <person name="Lakso M."/>
            <person name="Fracchia K.M."/>
            <person name="Antoshechkin I."/>
            <person name="Mortazavi A."/>
            <person name="Wong G."/>
            <person name="Sternberg P.W."/>
        </authorList>
    </citation>
    <scope>NUCLEOTIDE SEQUENCE [LARGE SCALE GENOMIC DNA]</scope>
    <source>
        <strain evidence="8">MT8872</strain>
    </source>
</reference>
<dbReference type="InterPro" id="IPR002123">
    <property type="entry name" value="Plipid/glycerol_acylTrfase"/>
</dbReference>
<dbReference type="InterPro" id="IPR041728">
    <property type="entry name" value="GPAT/DHAPAT_LPLAT"/>
</dbReference>
<dbReference type="Pfam" id="PF01553">
    <property type="entry name" value="Acyltransferase"/>
    <property type="match status" value="1"/>
</dbReference>
<dbReference type="InterPro" id="IPR045520">
    <property type="entry name" value="GPAT/DHAPAT_C"/>
</dbReference>
<dbReference type="InterPro" id="IPR022284">
    <property type="entry name" value="GPAT/DHAPAT"/>
</dbReference>
<dbReference type="PANTHER" id="PTHR12563:SF17">
    <property type="entry name" value="DIHYDROXYACETONE PHOSPHATE ACYLTRANSFERASE"/>
    <property type="match status" value="1"/>
</dbReference>
<feature type="domain" description="Phospholipid/glycerol acyltransferase" evidence="7">
    <location>
        <begin position="138"/>
        <end position="267"/>
    </location>
</feature>
<dbReference type="Pfam" id="PF19277">
    <property type="entry name" value="GPAT_C"/>
    <property type="match status" value="1"/>
</dbReference>
<dbReference type="GO" id="GO:0019432">
    <property type="term" value="P:triglyceride biosynthetic process"/>
    <property type="evidence" value="ECO:0007669"/>
    <property type="project" value="TreeGrafter"/>
</dbReference>
<comment type="subcellular location">
    <subcellularLocation>
        <location evidence="1">Endomembrane system</location>
        <topology evidence="1">Peripheral membrane protein</topology>
    </subcellularLocation>
</comment>
<sequence>MATVPILGKSLHEGDYVDWLAEIDNVGGELAWIRKDKDFPPNPTGSSRSPAAINRAVLSSRQVRTAIEAEALRRDCSKDVVKAEAVEILEDMAHKFNMSSVRCVGYAVVKVVKKLFDAVFVNLPALRALRSRLGSDPIIFMPTHKTYLDFILMSLLCFSEDVTLPAIAAGADFQQSVFMGAALRRCGAFYMRRSFGKDKLYWAIFSEYVQTHLIHADRPVEFFLEGTRSRTGKSLHPKYGLLQTVLQPYLRSQVYDIAVVPVTMNYDKILEESLYAYELLGFPKPKETTSGLLRATHILNQSFGNVYVTFAEPISVRQMLEPRISRRLLSFQPESAFIIDSKTRKELLKFGHEIIKIHNENNVVSLWPLASIVIGDLVQLGESSTFAFSQLKSRISDLLRLSNALGFRFHVHTNVDGDLRELLHLHADLFQPFDLAATDFELTPVEMAVQQNATSLVDRHLLQKAVTMIVFANYANKALPFFAEVGILAVCVEYGRNRTVAELRKNFSFLQSIFVREFITIPDNSAEEFKTALARLVNADVVEVVNGEVHVVDVLSLKKLRNFVSPFIRAYNLVYRVLPNLSPRLHATTSKTIIPLLQREIAVVLQTSTAYPLGYYRLSCLSSDIIKNAYHTLTDRHIIVPKPWNALIVDFNKVQALQKDLQKFDQPVQIVVADAEVDIVPRSRL</sequence>
<dbReference type="GO" id="GO:0008654">
    <property type="term" value="P:phospholipid biosynthetic process"/>
    <property type="evidence" value="ECO:0007669"/>
    <property type="project" value="TreeGrafter"/>
</dbReference>
<name>A0A7E4VIE9_PANRE</name>
<comment type="similarity">
    <text evidence="2 6">Belongs to the GPAT/DAPAT family.</text>
</comment>
<evidence type="ECO:0000256" key="4">
    <source>
        <dbReference type="ARBA" id="ARBA00023136"/>
    </source>
</evidence>
<evidence type="ECO:0000256" key="6">
    <source>
        <dbReference type="PIRNR" id="PIRNR000437"/>
    </source>
</evidence>
<proteinExistence type="inferred from homology"/>
<reference evidence="9" key="2">
    <citation type="submission" date="2020-10" db="UniProtKB">
        <authorList>
            <consortium name="WormBaseParasite"/>
        </authorList>
    </citation>
    <scope>IDENTIFICATION</scope>
</reference>
<dbReference type="GO" id="GO:0016287">
    <property type="term" value="F:glycerone-phosphate O-acyltransferase activity"/>
    <property type="evidence" value="ECO:0007669"/>
    <property type="project" value="TreeGrafter"/>
</dbReference>
<keyword evidence="8" id="KW-1185">Reference proteome</keyword>
<dbReference type="GO" id="GO:0008611">
    <property type="term" value="P:ether lipid biosynthetic process"/>
    <property type="evidence" value="ECO:0007669"/>
    <property type="project" value="TreeGrafter"/>
</dbReference>
<dbReference type="GO" id="GO:0005778">
    <property type="term" value="C:peroxisomal membrane"/>
    <property type="evidence" value="ECO:0007669"/>
    <property type="project" value="TreeGrafter"/>
</dbReference>
<dbReference type="SUPFAM" id="SSF69593">
    <property type="entry name" value="Glycerol-3-phosphate (1)-acyltransferase"/>
    <property type="match status" value="1"/>
</dbReference>
<evidence type="ECO:0000256" key="3">
    <source>
        <dbReference type="ARBA" id="ARBA00022679"/>
    </source>
</evidence>
<dbReference type="PANTHER" id="PTHR12563">
    <property type="entry name" value="GLYCEROL-3-PHOSPHATE ACYLTRANSFERASE"/>
    <property type="match status" value="1"/>
</dbReference>
<dbReference type="SMART" id="SM00563">
    <property type="entry name" value="PlsC"/>
    <property type="match status" value="1"/>
</dbReference>
<protein>
    <submittedName>
        <fullName evidence="9">PlsC domain-containing protein</fullName>
    </submittedName>
</protein>
<dbReference type="AlphaFoldDB" id="A0A7E4VIE9"/>
<dbReference type="WBParaSite" id="Pan_g21318.t1">
    <property type="protein sequence ID" value="Pan_g21318.t1"/>
    <property type="gene ID" value="Pan_g21318"/>
</dbReference>
<accession>A0A7E4VIE9</accession>
<dbReference type="GO" id="GO:0031966">
    <property type="term" value="C:mitochondrial membrane"/>
    <property type="evidence" value="ECO:0007669"/>
    <property type="project" value="TreeGrafter"/>
</dbReference>
<organism evidence="8 9">
    <name type="scientific">Panagrellus redivivus</name>
    <name type="common">Microworm</name>
    <dbReference type="NCBI Taxonomy" id="6233"/>
    <lineage>
        <taxon>Eukaryota</taxon>
        <taxon>Metazoa</taxon>
        <taxon>Ecdysozoa</taxon>
        <taxon>Nematoda</taxon>
        <taxon>Chromadorea</taxon>
        <taxon>Rhabditida</taxon>
        <taxon>Tylenchina</taxon>
        <taxon>Panagrolaimomorpha</taxon>
        <taxon>Panagrolaimoidea</taxon>
        <taxon>Panagrolaimidae</taxon>
        <taxon>Panagrellus</taxon>
    </lineage>
</organism>
<keyword evidence="3 6" id="KW-0808">Transferase</keyword>
<dbReference type="GO" id="GO:0012505">
    <property type="term" value="C:endomembrane system"/>
    <property type="evidence" value="ECO:0007669"/>
    <property type="project" value="UniProtKB-SubCell"/>
</dbReference>
<evidence type="ECO:0000313" key="9">
    <source>
        <dbReference type="WBParaSite" id="Pan_g21318.t1"/>
    </source>
</evidence>
<dbReference type="Proteomes" id="UP000492821">
    <property type="component" value="Unassembled WGS sequence"/>
</dbReference>
<dbReference type="PIRSF" id="PIRSF000437">
    <property type="entry name" value="GPAT_DHAPAT"/>
    <property type="match status" value="1"/>
</dbReference>
<evidence type="ECO:0000256" key="5">
    <source>
        <dbReference type="ARBA" id="ARBA00023315"/>
    </source>
</evidence>
<keyword evidence="4" id="KW-0472">Membrane</keyword>
<dbReference type="GO" id="GO:0004366">
    <property type="term" value="F:glycerol-3-phosphate O-acyltransferase activity"/>
    <property type="evidence" value="ECO:0007669"/>
    <property type="project" value="TreeGrafter"/>
</dbReference>